<dbReference type="InterPro" id="IPR011009">
    <property type="entry name" value="Kinase-like_dom_sf"/>
</dbReference>
<comment type="caution">
    <text evidence="5">The sequence shown here is derived from an EMBL/GenBank/DDBJ whole genome shotgun (WGS) entry which is preliminary data.</text>
</comment>
<evidence type="ECO:0000256" key="1">
    <source>
        <dbReference type="ARBA" id="ARBA00022679"/>
    </source>
</evidence>
<dbReference type="PANTHER" id="PTHR43584:SF5">
    <property type="entry name" value="PROTEIN LICC"/>
    <property type="match status" value="1"/>
</dbReference>
<dbReference type="GO" id="GO:0016779">
    <property type="term" value="F:nucleotidyltransferase activity"/>
    <property type="evidence" value="ECO:0007669"/>
    <property type="project" value="UniProtKB-KW"/>
</dbReference>
<dbReference type="InterPro" id="IPR050065">
    <property type="entry name" value="GlmU-like"/>
</dbReference>
<keyword evidence="6" id="KW-1185">Reference proteome</keyword>
<evidence type="ECO:0000313" key="5">
    <source>
        <dbReference type="EMBL" id="TQC51277.1"/>
    </source>
</evidence>
<dbReference type="SUPFAM" id="SSF53448">
    <property type="entry name" value="Nucleotide-diphospho-sugar transferases"/>
    <property type="match status" value="1"/>
</dbReference>
<dbReference type="SUPFAM" id="SSF56112">
    <property type="entry name" value="Protein kinase-like (PK-like)"/>
    <property type="match status" value="1"/>
</dbReference>
<evidence type="ECO:0000313" key="6">
    <source>
        <dbReference type="Proteomes" id="UP000320801"/>
    </source>
</evidence>
<dbReference type="AlphaFoldDB" id="A0A507SHN8"/>
<keyword evidence="3" id="KW-0812">Transmembrane</keyword>
<organism evidence="5 6">
    <name type="scientific">Mycoplasmopsis mucosicanis</name>
    <dbReference type="NCBI Taxonomy" id="458208"/>
    <lineage>
        <taxon>Bacteria</taxon>
        <taxon>Bacillati</taxon>
        <taxon>Mycoplasmatota</taxon>
        <taxon>Mycoplasmoidales</taxon>
        <taxon>Metamycoplasmataceae</taxon>
        <taxon>Mycoplasmopsis</taxon>
    </lineage>
</organism>
<protein>
    <recommendedName>
        <fullName evidence="4">Nucleotidyl transferase domain-containing protein</fullName>
    </recommendedName>
</protein>
<dbReference type="RefSeq" id="WP_141484202.1">
    <property type="nucleotide sequence ID" value="NZ_SMDN01000021.1"/>
</dbReference>
<dbReference type="PANTHER" id="PTHR43584">
    <property type="entry name" value="NUCLEOTIDYL TRANSFERASE"/>
    <property type="match status" value="1"/>
</dbReference>
<keyword evidence="3" id="KW-1133">Transmembrane helix</keyword>
<sequence>MKNSNSKIKKNAIILAAGFGSRLVPLTFDSPKGLIQIKDEQSMIERQIVFLNSVGIFDITLVTGYLHSAFEEIKNKYNLNIIENKRFNRTNSLYSLFLAQDYLSNTYILNSDAWINHNYFNTEQECPYLTVVSNTQPDDVAFEWKVSVDKDNFIQSLKPSKLKFNELFITGPVYFDSSLSQAYKKLLNVYIKNNEMKTNAYWEECLLELIKTHKIKANIQTNNVYEIDDLNNLKVVEPQMKILQNNKCIREICDVFNIEFNDISQIETIKKGLTNNSFSFVVDNTKYVYRNPGKGTENIIDRLREQKVYELIQNFEHVEKLKHYNKKTFSKISYFANEHKNVDCYNENDVKCAFKTLKEFHNKKYILGQEFNIRRELTKYLLRITKSKHLVNKQIGLTRDIYSILDFLNSLNVPKQLCHIDFIPDNILINNNDDVVLIDFEYAGDCDPMIDIAAFATSAFYNKIWLDKTIKFYFGEQGPSEQEILRIYAYMALLGHLWWIWSLVYIDNGNDINPNYSNHMLKNAKFYRTLLKEKLEDFS</sequence>
<keyword evidence="1" id="KW-0808">Transferase</keyword>
<dbReference type="CDD" id="cd02523">
    <property type="entry name" value="PC_cytidylyltransferase"/>
    <property type="match status" value="1"/>
</dbReference>
<dbReference type="InterPro" id="IPR005835">
    <property type="entry name" value="NTP_transferase_dom"/>
</dbReference>
<keyword evidence="3" id="KW-0472">Membrane</keyword>
<dbReference type="EMBL" id="SMDN01000021">
    <property type="protein sequence ID" value="TQC51277.1"/>
    <property type="molecule type" value="Genomic_DNA"/>
</dbReference>
<accession>A0A507SHN8</accession>
<dbReference type="OrthoDB" id="9803871at2"/>
<dbReference type="InterPro" id="IPR029044">
    <property type="entry name" value="Nucleotide-diphossugar_trans"/>
</dbReference>
<reference evidence="5 6" key="1">
    <citation type="submission" date="2019-03" db="EMBL/GenBank/DDBJ databases">
        <title>Characterization of a novel Mycoplasma cynos real-time PCR assay.</title>
        <authorList>
            <person name="Tallmadge R.L."/>
            <person name="Mitchell P.K."/>
            <person name="Goodman L."/>
        </authorList>
    </citation>
    <scope>NUCLEOTIDE SEQUENCE [LARGE SCALE GENOMIC DNA]</scope>
    <source>
        <strain evidence="5 6">1642</strain>
    </source>
</reference>
<feature type="transmembrane region" description="Helical" evidence="3">
    <location>
        <begin position="48"/>
        <end position="66"/>
    </location>
</feature>
<dbReference type="Gene3D" id="3.90.1200.10">
    <property type="match status" value="1"/>
</dbReference>
<gene>
    <name evidence="5" type="ORF">E1I18_03475</name>
</gene>
<proteinExistence type="predicted"/>
<evidence type="ECO:0000256" key="3">
    <source>
        <dbReference type="SAM" id="Phobius"/>
    </source>
</evidence>
<evidence type="ECO:0000256" key="2">
    <source>
        <dbReference type="ARBA" id="ARBA00022695"/>
    </source>
</evidence>
<keyword evidence="2" id="KW-0548">Nucleotidyltransferase</keyword>
<dbReference type="Pfam" id="PF01633">
    <property type="entry name" value="Choline_kinase"/>
    <property type="match status" value="1"/>
</dbReference>
<name>A0A507SHN8_9BACT</name>
<dbReference type="Gene3D" id="3.90.550.10">
    <property type="entry name" value="Spore Coat Polysaccharide Biosynthesis Protein SpsA, Chain A"/>
    <property type="match status" value="1"/>
</dbReference>
<feature type="domain" description="Nucleotidyl transferase" evidence="4">
    <location>
        <begin position="12"/>
        <end position="121"/>
    </location>
</feature>
<dbReference type="Proteomes" id="UP000320801">
    <property type="component" value="Unassembled WGS sequence"/>
</dbReference>
<dbReference type="Pfam" id="PF00483">
    <property type="entry name" value="NTP_transferase"/>
    <property type="match status" value="1"/>
</dbReference>
<evidence type="ECO:0000259" key="4">
    <source>
        <dbReference type="Pfam" id="PF00483"/>
    </source>
</evidence>
<dbReference type="Gene3D" id="3.30.200.20">
    <property type="entry name" value="Phosphorylase Kinase, domain 1"/>
    <property type="match status" value="1"/>
</dbReference>